<dbReference type="GO" id="GO:0005524">
    <property type="term" value="F:ATP binding"/>
    <property type="evidence" value="ECO:0007669"/>
    <property type="project" value="InterPro"/>
</dbReference>
<feature type="domain" description="ATPase dynein-related AAA" evidence="1">
    <location>
        <begin position="220"/>
        <end position="390"/>
    </location>
</feature>
<dbReference type="PANTHER" id="PTHR37291:SF1">
    <property type="entry name" value="TYPE IV METHYL-DIRECTED RESTRICTION ENZYME ECOKMCRB SUBUNIT"/>
    <property type="match status" value="1"/>
</dbReference>
<organism evidence="2 3">
    <name type="scientific">Dorea longicatena</name>
    <dbReference type="NCBI Taxonomy" id="88431"/>
    <lineage>
        <taxon>Bacteria</taxon>
        <taxon>Bacillati</taxon>
        <taxon>Bacillota</taxon>
        <taxon>Clostridia</taxon>
        <taxon>Lachnospirales</taxon>
        <taxon>Lachnospiraceae</taxon>
        <taxon>Dorea</taxon>
    </lineage>
</organism>
<reference evidence="2 3" key="1">
    <citation type="journal article" date="2019" name="Nat. Med.">
        <title>A library of human gut bacterial isolates paired with longitudinal multiomics data enables mechanistic microbiome research.</title>
        <authorList>
            <person name="Poyet M."/>
            <person name="Groussin M."/>
            <person name="Gibbons S.M."/>
            <person name="Avila-Pacheco J."/>
            <person name="Jiang X."/>
            <person name="Kearney S.M."/>
            <person name="Perrotta A.R."/>
            <person name="Berdy B."/>
            <person name="Zhao S."/>
            <person name="Lieberman T.D."/>
            <person name="Swanson P.K."/>
            <person name="Smith M."/>
            <person name="Roesemann S."/>
            <person name="Alexander J.E."/>
            <person name="Rich S.A."/>
            <person name="Livny J."/>
            <person name="Vlamakis H."/>
            <person name="Clish C."/>
            <person name="Bullock K."/>
            <person name="Deik A."/>
            <person name="Scott J."/>
            <person name="Pierce K.A."/>
            <person name="Xavier R.J."/>
            <person name="Alm E.J."/>
        </authorList>
    </citation>
    <scope>NUCLEOTIDE SEQUENCE [LARGE SCALE GENOMIC DNA]</scope>
    <source>
        <strain evidence="2 3">BIOML-A7</strain>
    </source>
</reference>
<comment type="caution">
    <text evidence="2">The sequence shown here is derived from an EMBL/GenBank/DDBJ whole genome shotgun (WGS) entry which is preliminary data.</text>
</comment>
<dbReference type="Gene3D" id="3.40.50.300">
    <property type="entry name" value="P-loop containing nucleotide triphosphate hydrolases"/>
    <property type="match status" value="1"/>
</dbReference>
<protein>
    <submittedName>
        <fullName evidence="2">AAA domain-containing protein</fullName>
    </submittedName>
</protein>
<gene>
    <name evidence="2" type="ORF">GT565_14020</name>
</gene>
<evidence type="ECO:0000313" key="3">
    <source>
        <dbReference type="Proteomes" id="UP000446719"/>
    </source>
</evidence>
<dbReference type="SUPFAM" id="SSF52540">
    <property type="entry name" value="P-loop containing nucleoside triphosphate hydrolases"/>
    <property type="match status" value="1"/>
</dbReference>
<dbReference type="PANTHER" id="PTHR37291">
    <property type="entry name" value="5-METHYLCYTOSINE-SPECIFIC RESTRICTION ENZYME B"/>
    <property type="match status" value="1"/>
</dbReference>
<dbReference type="InterPro" id="IPR011704">
    <property type="entry name" value="ATPase_dyneun-rel_AAA"/>
</dbReference>
<dbReference type="InterPro" id="IPR027417">
    <property type="entry name" value="P-loop_NTPase"/>
</dbReference>
<proteinExistence type="predicted"/>
<dbReference type="Proteomes" id="UP000446719">
    <property type="component" value="Unassembled WGS sequence"/>
</dbReference>
<dbReference type="GO" id="GO:0016887">
    <property type="term" value="F:ATP hydrolysis activity"/>
    <property type="evidence" value="ECO:0007669"/>
    <property type="project" value="InterPro"/>
</dbReference>
<evidence type="ECO:0000313" key="2">
    <source>
        <dbReference type="EMBL" id="MZK19178.1"/>
    </source>
</evidence>
<dbReference type="EMBL" id="WWSB01000026">
    <property type="protein sequence ID" value="MZK19178.1"/>
    <property type="molecule type" value="Genomic_DNA"/>
</dbReference>
<dbReference type="AlphaFoldDB" id="A0A845KQ79"/>
<dbReference type="Pfam" id="PF07728">
    <property type="entry name" value="AAA_5"/>
    <property type="match status" value="1"/>
</dbReference>
<name>A0A845KQ79_9FIRM</name>
<dbReference type="RefSeq" id="WP_161159852.1">
    <property type="nucleotide sequence ID" value="NZ_WWSB01000026.1"/>
</dbReference>
<dbReference type="InterPro" id="IPR052934">
    <property type="entry name" value="Methyl-DNA_Rec/Restrict_Enz"/>
</dbReference>
<accession>A0A845KQ79</accession>
<evidence type="ECO:0000259" key="1">
    <source>
        <dbReference type="Pfam" id="PF07728"/>
    </source>
</evidence>
<sequence length="563" mass="65167">MEYIERIFYRKINPSDFKKLYDIDRPEGGGGQTYLEAAGIPNEKIVDFLSYAEVSDSPLKEKGETRSVYTFNAYVLGNSKVGSAFIEFAPRSGRNNYRISRQNMKYKHPAWSVDNGFPEANKDTNGDYTSDGNFEGIIDNLVIWIIKTSNRKYYAGFVNKDTMPDAWPHDIGLEEIFRGERRGVIDTEPFRLQFIDNKECPFGDYSIMGIEEDRITSGCNVLLYGVPGSGKSWTIEHEYCKKETNVERLVFHPDYTYSDFIGQILPNVDDDGQVSYKFTSGPFTNILADAYRNPEKEYILIIEEINRGNAPAIFGEVFQLLDRKTEIRDFDDDGYPVGTSEYGITNANIAKIVYGDPKHKVRIPSNLSILGTMNTSDQNVFTLDTAFQRRWEMRLIENNFEHVDRNLADAVILDTGITWEVFCTQINNIIVGNNARMTSAEDKRLGAYFVHLRDLRYDQEMGNLSDGEYDNLRRKEEDKSITEAEKERLDTIRNAMKQNRKFPEKVIKYLWDDAFKFNREVVFETSQFQSLEQVIRTFMYAEKMDRFVMFKENVRAAFTNPEE</sequence>